<keyword evidence="2" id="KW-1185">Reference proteome</keyword>
<gene>
    <name evidence="1" type="ORF">K491DRAFT_48930</name>
</gene>
<organism evidence="1 2">
    <name type="scientific">Lophiostoma macrostomum CBS 122681</name>
    <dbReference type="NCBI Taxonomy" id="1314788"/>
    <lineage>
        <taxon>Eukaryota</taxon>
        <taxon>Fungi</taxon>
        <taxon>Dikarya</taxon>
        <taxon>Ascomycota</taxon>
        <taxon>Pezizomycotina</taxon>
        <taxon>Dothideomycetes</taxon>
        <taxon>Pleosporomycetidae</taxon>
        <taxon>Pleosporales</taxon>
        <taxon>Lophiostomataceae</taxon>
        <taxon>Lophiostoma</taxon>
    </lineage>
</organism>
<accession>A0A6A6SXW6</accession>
<dbReference type="EMBL" id="MU004402">
    <property type="protein sequence ID" value="KAF2652442.1"/>
    <property type="molecule type" value="Genomic_DNA"/>
</dbReference>
<dbReference type="OrthoDB" id="3597252at2759"/>
<protein>
    <submittedName>
        <fullName evidence="1">Uncharacterized protein</fullName>
    </submittedName>
</protein>
<evidence type="ECO:0000313" key="1">
    <source>
        <dbReference type="EMBL" id="KAF2652442.1"/>
    </source>
</evidence>
<evidence type="ECO:0000313" key="2">
    <source>
        <dbReference type="Proteomes" id="UP000799324"/>
    </source>
</evidence>
<sequence>MPKSAEAIYRVQPASKSTSAAPVDIGFEIYGPDSFQSNDRSPASGEIANGINQLLSRPFSGFHLFQVISSTMARALSRDGLIKFQSISSNGTIETVLQEFYVRSICTGRTLLKDNIYLNQVLPFTTNFKAPLWAVYVISASYYKEFLDEGSEQKEMMKQSEICYLRKAVEALSQVSAAIQAATAVQDATNMLLIHHAILNPDLHERPWTEQLYESDYRDYSQANIVIAGHAIWLMAFLPLTDDYSFQTYNYSWVGTGDWKDINKVHGIVGCSPGLLLIQYFIRFAAKCHAIPSDVIDRIQKLSPWVDDSENDRVKEIALETCGVYIDATLLYAYVRLYRKLPCEPVVKEISSRLVRKLCHLPSSGKYYSGLHPAWCFLTACACTEELEEYSSMLAILNNIGSENKSVGFSFV</sequence>
<dbReference type="Proteomes" id="UP000799324">
    <property type="component" value="Unassembled WGS sequence"/>
</dbReference>
<dbReference type="AlphaFoldDB" id="A0A6A6SXW6"/>
<name>A0A6A6SXW6_9PLEO</name>
<reference evidence="1" key="1">
    <citation type="journal article" date="2020" name="Stud. Mycol.">
        <title>101 Dothideomycetes genomes: a test case for predicting lifestyles and emergence of pathogens.</title>
        <authorList>
            <person name="Haridas S."/>
            <person name="Albert R."/>
            <person name="Binder M."/>
            <person name="Bloem J."/>
            <person name="Labutti K."/>
            <person name="Salamov A."/>
            <person name="Andreopoulos B."/>
            <person name="Baker S."/>
            <person name="Barry K."/>
            <person name="Bills G."/>
            <person name="Bluhm B."/>
            <person name="Cannon C."/>
            <person name="Castanera R."/>
            <person name="Culley D."/>
            <person name="Daum C."/>
            <person name="Ezra D."/>
            <person name="Gonzalez J."/>
            <person name="Henrissat B."/>
            <person name="Kuo A."/>
            <person name="Liang C."/>
            <person name="Lipzen A."/>
            <person name="Lutzoni F."/>
            <person name="Magnuson J."/>
            <person name="Mondo S."/>
            <person name="Nolan M."/>
            <person name="Ohm R."/>
            <person name="Pangilinan J."/>
            <person name="Park H.-J."/>
            <person name="Ramirez L."/>
            <person name="Alfaro M."/>
            <person name="Sun H."/>
            <person name="Tritt A."/>
            <person name="Yoshinaga Y."/>
            <person name="Zwiers L.-H."/>
            <person name="Turgeon B."/>
            <person name="Goodwin S."/>
            <person name="Spatafora J."/>
            <person name="Crous P."/>
            <person name="Grigoriev I."/>
        </authorList>
    </citation>
    <scope>NUCLEOTIDE SEQUENCE</scope>
    <source>
        <strain evidence="1">CBS 122681</strain>
    </source>
</reference>
<proteinExistence type="predicted"/>